<evidence type="ECO:0000256" key="1">
    <source>
        <dbReference type="ARBA" id="ARBA00004651"/>
    </source>
</evidence>
<gene>
    <name evidence="10" type="ORF">HNR09_001985</name>
</gene>
<dbReference type="Gene3D" id="1.20.1720.10">
    <property type="entry name" value="Multidrug resistance protein D"/>
    <property type="match status" value="1"/>
</dbReference>
<evidence type="ECO:0000256" key="8">
    <source>
        <dbReference type="SAM" id="Phobius"/>
    </source>
</evidence>
<dbReference type="InterPro" id="IPR011701">
    <property type="entry name" value="MFS"/>
</dbReference>
<comment type="subcellular location">
    <subcellularLocation>
        <location evidence="1">Cell membrane</location>
        <topology evidence="1">Multi-pass membrane protein</topology>
    </subcellularLocation>
</comment>
<dbReference type="GO" id="GO:0005886">
    <property type="term" value="C:plasma membrane"/>
    <property type="evidence" value="ECO:0007669"/>
    <property type="project" value="UniProtKB-SubCell"/>
</dbReference>
<accession>A0A7Z0K9C0</accession>
<protein>
    <submittedName>
        <fullName evidence="10">DHA1 family bicyclomycin/chloramphenicol resistance-like MFS transporter</fullName>
    </submittedName>
</protein>
<keyword evidence="11" id="KW-1185">Reference proteome</keyword>
<dbReference type="InterPro" id="IPR020846">
    <property type="entry name" value="MFS_dom"/>
</dbReference>
<sequence>MQDAQLKAAPTAGERYTPGQRLRLILVLGVLIALGPLTVDMYLPALPAIRDDLMTTEAAVQLTLTGTLVGLSVGQLLIGPLSDAVGRRRPLLIGVAVHIVASIGCVLAPDLAALGGMRVLQGLGAAAAAVVAMAVVRDLFVGMAAAKILSRLMLVMGAAPVLAPTLGGFVLALVSWRGVFVVLAVFGVAIMVMAAAMLPETLPQERRRRGGPLGTLRDCSRLLRDRPYVGLILVAGLAMASLFAYVSGSSFVFQQVYGLDEQQYGVVFGLGAVGLIIATQCNVRLLRRFGPAQIMTGALLGGTLSGLGLLLCAFTGFGGLVGLLVPLWLVLAACGLALPNAPALALSRHGEAAGTAAALLGAVQFGVAAAAAPLVGVLGTGATSMAVVIAGGMAAATLVALLVVRPWQVEAAPTDEGTVPH</sequence>
<dbReference type="GO" id="GO:1990961">
    <property type="term" value="P:xenobiotic detoxification by transmembrane export across the plasma membrane"/>
    <property type="evidence" value="ECO:0007669"/>
    <property type="project" value="InterPro"/>
</dbReference>
<keyword evidence="3" id="KW-0813">Transport</keyword>
<keyword evidence="5 8" id="KW-0812">Transmembrane</keyword>
<evidence type="ECO:0000313" key="10">
    <source>
        <dbReference type="EMBL" id="NYJ78574.1"/>
    </source>
</evidence>
<evidence type="ECO:0000259" key="9">
    <source>
        <dbReference type="PROSITE" id="PS50850"/>
    </source>
</evidence>
<dbReference type="PANTHER" id="PTHR23502">
    <property type="entry name" value="MAJOR FACILITATOR SUPERFAMILY"/>
    <property type="match status" value="1"/>
</dbReference>
<feature type="transmembrane region" description="Helical" evidence="8">
    <location>
        <begin position="180"/>
        <end position="199"/>
    </location>
</feature>
<dbReference type="PROSITE" id="PS00216">
    <property type="entry name" value="SUGAR_TRANSPORT_1"/>
    <property type="match status" value="1"/>
</dbReference>
<evidence type="ECO:0000256" key="2">
    <source>
        <dbReference type="ARBA" id="ARBA00006236"/>
    </source>
</evidence>
<dbReference type="EMBL" id="JACCFY010000001">
    <property type="protein sequence ID" value="NYJ78574.1"/>
    <property type="molecule type" value="Genomic_DNA"/>
</dbReference>
<feature type="transmembrane region" description="Helical" evidence="8">
    <location>
        <begin position="327"/>
        <end position="346"/>
    </location>
</feature>
<feature type="transmembrane region" description="Helical" evidence="8">
    <location>
        <begin position="358"/>
        <end position="379"/>
    </location>
</feature>
<dbReference type="InterPro" id="IPR036259">
    <property type="entry name" value="MFS_trans_sf"/>
</dbReference>
<feature type="transmembrane region" description="Helical" evidence="8">
    <location>
        <begin position="119"/>
        <end position="140"/>
    </location>
</feature>
<evidence type="ECO:0000313" key="11">
    <source>
        <dbReference type="Proteomes" id="UP000535437"/>
    </source>
</evidence>
<evidence type="ECO:0000256" key="5">
    <source>
        <dbReference type="ARBA" id="ARBA00022692"/>
    </source>
</evidence>
<feature type="transmembrane region" description="Helical" evidence="8">
    <location>
        <begin position="266"/>
        <end position="286"/>
    </location>
</feature>
<dbReference type="SUPFAM" id="SSF103473">
    <property type="entry name" value="MFS general substrate transporter"/>
    <property type="match status" value="1"/>
</dbReference>
<feature type="transmembrane region" description="Helical" evidence="8">
    <location>
        <begin position="21"/>
        <end position="39"/>
    </location>
</feature>
<organism evidence="10 11">
    <name type="scientific">Nesterenkonia xinjiangensis</name>
    <dbReference type="NCBI Taxonomy" id="225327"/>
    <lineage>
        <taxon>Bacteria</taxon>
        <taxon>Bacillati</taxon>
        <taxon>Actinomycetota</taxon>
        <taxon>Actinomycetes</taxon>
        <taxon>Micrococcales</taxon>
        <taxon>Micrococcaceae</taxon>
        <taxon>Nesterenkonia</taxon>
    </lineage>
</organism>
<keyword evidence="7 8" id="KW-0472">Membrane</keyword>
<proteinExistence type="inferred from homology"/>
<evidence type="ECO:0000256" key="7">
    <source>
        <dbReference type="ARBA" id="ARBA00023136"/>
    </source>
</evidence>
<dbReference type="InterPro" id="IPR004812">
    <property type="entry name" value="Efflux_drug-R_Bcr/CmlA"/>
</dbReference>
<keyword evidence="6 8" id="KW-1133">Transmembrane helix</keyword>
<evidence type="ECO:0000256" key="4">
    <source>
        <dbReference type="ARBA" id="ARBA00022475"/>
    </source>
</evidence>
<dbReference type="Pfam" id="PF07690">
    <property type="entry name" value="MFS_1"/>
    <property type="match status" value="1"/>
</dbReference>
<reference evidence="10 11" key="1">
    <citation type="submission" date="2020-07" db="EMBL/GenBank/DDBJ databases">
        <title>Sequencing the genomes of 1000 actinobacteria strains.</title>
        <authorList>
            <person name="Klenk H.-P."/>
        </authorList>
    </citation>
    <scope>NUCLEOTIDE SEQUENCE [LARGE SCALE GENOMIC DNA]</scope>
    <source>
        <strain evidence="10 11">DSM 15475</strain>
    </source>
</reference>
<dbReference type="InterPro" id="IPR005829">
    <property type="entry name" value="Sugar_transporter_CS"/>
</dbReference>
<feature type="transmembrane region" description="Helical" evidence="8">
    <location>
        <begin position="152"/>
        <end position="174"/>
    </location>
</feature>
<comment type="caution">
    <text evidence="10">The sequence shown here is derived from an EMBL/GenBank/DDBJ whole genome shotgun (WGS) entry which is preliminary data.</text>
</comment>
<keyword evidence="4" id="KW-1003">Cell membrane</keyword>
<comment type="similarity">
    <text evidence="2">Belongs to the major facilitator superfamily. Bcr/CmlA family.</text>
</comment>
<feature type="domain" description="Major facilitator superfamily (MFS) profile" evidence="9">
    <location>
        <begin position="24"/>
        <end position="409"/>
    </location>
</feature>
<name>A0A7Z0K9C0_9MICC</name>
<dbReference type="NCBIfam" id="TIGR00710">
    <property type="entry name" value="efflux_Bcr_CflA"/>
    <property type="match status" value="1"/>
</dbReference>
<dbReference type="Proteomes" id="UP000535437">
    <property type="component" value="Unassembled WGS sequence"/>
</dbReference>
<dbReference type="PANTHER" id="PTHR23502:SF132">
    <property type="entry name" value="POLYAMINE TRANSPORTER 2-RELATED"/>
    <property type="match status" value="1"/>
</dbReference>
<evidence type="ECO:0000256" key="6">
    <source>
        <dbReference type="ARBA" id="ARBA00022989"/>
    </source>
</evidence>
<feature type="transmembrane region" description="Helical" evidence="8">
    <location>
        <begin position="298"/>
        <end position="321"/>
    </location>
</feature>
<evidence type="ECO:0000256" key="3">
    <source>
        <dbReference type="ARBA" id="ARBA00022448"/>
    </source>
</evidence>
<feature type="transmembrane region" description="Helical" evidence="8">
    <location>
        <begin position="385"/>
        <end position="404"/>
    </location>
</feature>
<feature type="transmembrane region" description="Helical" evidence="8">
    <location>
        <begin position="227"/>
        <end position="246"/>
    </location>
</feature>
<dbReference type="CDD" id="cd17320">
    <property type="entry name" value="MFS_MdfA_MDR_like"/>
    <property type="match status" value="1"/>
</dbReference>
<dbReference type="RefSeq" id="WP_179541899.1">
    <property type="nucleotide sequence ID" value="NZ_BAAALL010000005.1"/>
</dbReference>
<feature type="transmembrane region" description="Helical" evidence="8">
    <location>
        <begin position="91"/>
        <end position="113"/>
    </location>
</feature>
<dbReference type="AlphaFoldDB" id="A0A7Z0K9C0"/>
<dbReference type="PROSITE" id="PS50850">
    <property type="entry name" value="MFS"/>
    <property type="match status" value="1"/>
</dbReference>
<feature type="transmembrane region" description="Helical" evidence="8">
    <location>
        <begin position="59"/>
        <end position="79"/>
    </location>
</feature>
<dbReference type="GO" id="GO:0042910">
    <property type="term" value="F:xenobiotic transmembrane transporter activity"/>
    <property type="evidence" value="ECO:0007669"/>
    <property type="project" value="InterPro"/>
</dbReference>
<dbReference type="FunFam" id="1.20.1720.10:FF:000005">
    <property type="entry name" value="Bcr/CflA family efflux transporter"/>
    <property type="match status" value="1"/>
</dbReference>